<keyword evidence="2" id="KW-0812">Transmembrane</keyword>
<feature type="domain" description="ABC transporter" evidence="7">
    <location>
        <begin position="177"/>
        <end position="412"/>
    </location>
</feature>
<dbReference type="PANTHER" id="PTHR43394:SF1">
    <property type="entry name" value="ATP-BINDING CASSETTE SUB-FAMILY B MEMBER 10, MITOCHONDRIAL"/>
    <property type="match status" value="1"/>
</dbReference>
<reference evidence="9 10" key="1">
    <citation type="submission" date="2014-09" db="EMBL/GenBank/DDBJ databases">
        <title>Vibrio maritimus JCM 19240. (C210) whole genome shotgun sequence.</title>
        <authorList>
            <person name="Sawabe T."/>
            <person name="Meirelles P."/>
            <person name="Nakanishi M."/>
            <person name="Sayaka M."/>
            <person name="Hattori M."/>
            <person name="Ohkuma M."/>
        </authorList>
    </citation>
    <scope>NUCLEOTIDE SEQUENCE [LARGE SCALE GENOMIC DNA]</scope>
    <source>
        <strain evidence="9 10">JCM 19240</strain>
    </source>
</reference>
<dbReference type="Gene3D" id="3.40.50.300">
    <property type="entry name" value="P-loop containing nucleotide triphosphate hydrolases"/>
    <property type="match status" value="1"/>
</dbReference>
<keyword evidence="10" id="KW-1185">Reference proteome</keyword>
<dbReference type="PROSITE" id="PS50929">
    <property type="entry name" value="ABC_TM1F"/>
    <property type="match status" value="1"/>
</dbReference>
<dbReference type="InterPro" id="IPR036640">
    <property type="entry name" value="ABC1_TM_sf"/>
</dbReference>
<dbReference type="Pfam" id="PF00005">
    <property type="entry name" value="ABC_tran"/>
    <property type="match status" value="1"/>
</dbReference>
<evidence type="ECO:0000259" key="7">
    <source>
        <dbReference type="PROSITE" id="PS50893"/>
    </source>
</evidence>
<dbReference type="SUPFAM" id="SSF52540">
    <property type="entry name" value="P-loop containing nucleoside triphosphate hydrolases"/>
    <property type="match status" value="1"/>
</dbReference>
<comment type="caution">
    <text evidence="9">The sequence shown here is derived from an EMBL/GenBank/DDBJ whole genome shotgun (WGS) entry which is preliminary data.</text>
</comment>
<dbReference type="InterPro" id="IPR017871">
    <property type="entry name" value="ABC_transporter-like_CS"/>
</dbReference>
<dbReference type="GO" id="GO:0016887">
    <property type="term" value="F:ATP hydrolysis activity"/>
    <property type="evidence" value="ECO:0007669"/>
    <property type="project" value="InterPro"/>
</dbReference>
<dbReference type="PROSITE" id="PS50893">
    <property type="entry name" value="ABC_TRANSPORTER_2"/>
    <property type="match status" value="1"/>
</dbReference>
<dbReference type="InterPro" id="IPR003593">
    <property type="entry name" value="AAA+_ATPase"/>
</dbReference>
<protein>
    <submittedName>
        <fullName evidence="9">Type I secretion system ATPase</fullName>
    </submittedName>
</protein>
<dbReference type="InterPro" id="IPR003439">
    <property type="entry name" value="ABC_transporter-like_ATP-bd"/>
</dbReference>
<dbReference type="GO" id="GO:0005524">
    <property type="term" value="F:ATP binding"/>
    <property type="evidence" value="ECO:0007669"/>
    <property type="project" value="UniProtKB-KW"/>
</dbReference>
<dbReference type="InterPro" id="IPR011527">
    <property type="entry name" value="ABC1_TM_dom"/>
</dbReference>
<evidence type="ECO:0000313" key="10">
    <source>
        <dbReference type="Proteomes" id="UP000029224"/>
    </source>
</evidence>
<comment type="subcellular location">
    <subcellularLocation>
        <location evidence="1">Cell membrane</location>
        <topology evidence="1">Multi-pass membrane protein</topology>
    </subcellularLocation>
</comment>
<keyword evidence="4" id="KW-0067">ATP-binding</keyword>
<evidence type="ECO:0000256" key="6">
    <source>
        <dbReference type="ARBA" id="ARBA00023136"/>
    </source>
</evidence>
<dbReference type="PANTHER" id="PTHR43394">
    <property type="entry name" value="ATP-DEPENDENT PERMEASE MDL1, MITOCHONDRIAL"/>
    <property type="match status" value="1"/>
</dbReference>
<evidence type="ECO:0000259" key="8">
    <source>
        <dbReference type="PROSITE" id="PS50929"/>
    </source>
</evidence>
<dbReference type="GO" id="GO:0015421">
    <property type="term" value="F:ABC-type oligopeptide transporter activity"/>
    <property type="evidence" value="ECO:0007669"/>
    <property type="project" value="TreeGrafter"/>
</dbReference>
<dbReference type="InterPro" id="IPR027417">
    <property type="entry name" value="P-loop_NTPase"/>
</dbReference>
<evidence type="ECO:0000256" key="3">
    <source>
        <dbReference type="ARBA" id="ARBA00022741"/>
    </source>
</evidence>
<accession>A0A090T469</accession>
<evidence type="ECO:0000256" key="1">
    <source>
        <dbReference type="ARBA" id="ARBA00004651"/>
    </source>
</evidence>
<feature type="domain" description="ABC transmembrane type-1" evidence="8">
    <location>
        <begin position="1"/>
        <end position="144"/>
    </location>
</feature>
<dbReference type="AlphaFoldDB" id="A0A090T469"/>
<dbReference type="EMBL" id="BBMT01000003">
    <property type="protein sequence ID" value="GAL33529.1"/>
    <property type="molecule type" value="Genomic_DNA"/>
</dbReference>
<sequence>MMWIPVVVMGLLVGVSVSMKRNVESTLEETSRLSTQRQAQLIETLNALPEIKQKQRSKPTAKTLGKRDCILIDMANALATYTNIVTHCIQSSQQIVTVSLIVFGVYQIGAGVLTMGGLIAIVMLSGRAGNAINQLSMLMLRYQQSKTALVGLNQIMDLPQEASDQQVIDRGEFQGNVKLSNVGYFYPEITSAAVSDISVNIKAGERIGVIGAAGAGKSTLLSLLLKQVEPSSGQIYFEELDAKLWPHSVVRKASGWVAQSSVLMFGSVLENIVFGESSIDEQRLGYAIQYSGLNDYLSRLENGLETQVGEGGRHLSGGQRQAVALARALYRQPKFLVLDEPTSALDNQAERRFYQALARMPRSMTIVMSSHRQSLLSLCDRVLVLEKGKLVMEGPPKSILETPSKQKHKVKNIAIVKGGNDEH</sequence>
<dbReference type="SMART" id="SM00382">
    <property type="entry name" value="AAA"/>
    <property type="match status" value="1"/>
</dbReference>
<reference evidence="9 10" key="2">
    <citation type="submission" date="2014-09" db="EMBL/GenBank/DDBJ databases">
        <authorList>
            <consortium name="NBRP consortium"/>
            <person name="Sawabe T."/>
            <person name="Meirelles P."/>
            <person name="Nakanishi M."/>
            <person name="Sayaka M."/>
            <person name="Hattori M."/>
            <person name="Ohkuma M."/>
        </authorList>
    </citation>
    <scope>NUCLEOTIDE SEQUENCE [LARGE SCALE GENOMIC DNA]</scope>
    <source>
        <strain evidence="9 10">JCM 19240</strain>
    </source>
</reference>
<dbReference type="GO" id="GO:0005886">
    <property type="term" value="C:plasma membrane"/>
    <property type="evidence" value="ECO:0007669"/>
    <property type="project" value="UniProtKB-SubCell"/>
</dbReference>
<proteinExistence type="predicted"/>
<keyword evidence="6" id="KW-0472">Membrane</keyword>
<dbReference type="SUPFAM" id="SSF90123">
    <property type="entry name" value="ABC transporter transmembrane region"/>
    <property type="match status" value="1"/>
</dbReference>
<keyword evidence="3" id="KW-0547">Nucleotide-binding</keyword>
<evidence type="ECO:0000256" key="4">
    <source>
        <dbReference type="ARBA" id="ARBA00022840"/>
    </source>
</evidence>
<evidence type="ECO:0000256" key="2">
    <source>
        <dbReference type="ARBA" id="ARBA00022692"/>
    </source>
</evidence>
<organism evidence="9 10">
    <name type="scientific">Vibrio maritimus</name>
    <dbReference type="NCBI Taxonomy" id="990268"/>
    <lineage>
        <taxon>Bacteria</taxon>
        <taxon>Pseudomonadati</taxon>
        <taxon>Pseudomonadota</taxon>
        <taxon>Gammaproteobacteria</taxon>
        <taxon>Vibrionales</taxon>
        <taxon>Vibrionaceae</taxon>
        <taxon>Vibrio</taxon>
    </lineage>
</organism>
<dbReference type="Proteomes" id="UP000029224">
    <property type="component" value="Unassembled WGS sequence"/>
</dbReference>
<gene>
    <name evidence="9" type="ORF">JCM19240_2225</name>
</gene>
<dbReference type="InterPro" id="IPR039421">
    <property type="entry name" value="Type_1_exporter"/>
</dbReference>
<evidence type="ECO:0000256" key="5">
    <source>
        <dbReference type="ARBA" id="ARBA00022989"/>
    </source>
</evidence>
<keyword evidence="5" id="KW-1133">Transmembrane helix</keyword>
<name>A0A090T469_9VIBR</name>
<dbReference type="Gene3D" id="1.20.1560.10">
    <property type="entry name" value="ABC transporter type 1, transmembrane domain"/>
    <property type="match status" value="1"/>
</dbReference>
<dbReference type="PROSITE" id="PS00211">
    <property type="entry name" value="ABC_TRANSPORTER_1"/>
    <property type="match status" value="1"/>
</dbReference>
<evidence type="ECO:0000313" key="9">
    <source>
        <dbReference type="EMBL" id="GAL33529.1"/>
    </source>
</evidence>